<sequence>MNELNYFFHNDNNNKLFHDDHDNNELFYHVNNELFYDDHVNNELFQVQPDGTNSILTINEVDHENLFCDDHYIFASASSQLHEITPTDNTTFNIESDESNELDDLSDSLELISGLTFSNWEEFKTWIHRFTLGKGFNYKIRTSEIDKGGVLRRATYECTKSGSYNPQVTSDPTKRRNVCSQQTQCSWKLNVTCPKTSGIVKINLFINNHNYPLTPMIYEIALRFRKLSNEMLADIEKYVVQGRMDSASIYPLLRHDYPGQTIYKRDLYNAVYQFCQKNSLGDADASQMLQQLLE</sequence>
<comment type="caution">
    <text evidence="1">The sequence shown here is derived from an EMBL/GenBank/DDBJ whole genome shotgun (WGS) entry which is preliminary data.</text>
</comment>
<evidence type="ECO:0000313" key="1">
    <source>
        <dbReference type="EMBL" id="RHZ62758.1"/>
    </source>
</evidence>
<reference evidence="1 2" key="1">
    <citation type="submission" date="2018-08" db="EMBL/GenBank/DDBJ databases">
        <title>Genome and evolution of the arbuscular mycorrhizal fungus Diversispora epigaea (formerly Glomus versiforme) and its bacterial endosymbionts.</title>
        <authorList>
            <person name="Sun X."/>
            <person name="Fei Z."/>
            <person name="Harrison M."/>
        </authorList>
    </citation>
    <scope>NUCLEOTIDE SEQUENCE [LARGE SCALE GENOMIC DNA]</scope>
    <source>
        <strain evidence="1 2">IT104</strain>
    </source>
</reference>
<evidence type="ECO:0008006" key="3">
    <source>
        <dbReference type="Google" id="ProtNLM"/>
    </source>
</evidence>
<keyword evidence="2" id="KW-1185">Reference proteome</keyword>
<dbReference type="OrthoDB" id="2431228at2759"/>
<proteinExistence type="predicted"/>
<name>A0A397HLA7_9GLOM</name>
<dbReference type="PANTHER" id="PTHR47718:SF3">
    <property type="entry name" value="PROTEIN FAR1-RELATED SEQUENCE 5-LIKE"/>
    <property type="match status" value="1"/>
</dbReference>
<dbReference type="EMBL" id="PQFF01000306">
    <property type="protein sequence ID" value="RHZ62758.1"/>
    <property type="molecule type" value="Genomic_DNA"/>
</dbReference>
<protein>
    <recommendedName>
        <fullName evidence="3">FAR1 domain-containing protein</fullName>
    </recommendedName>
</protein>
<dbReference type="PANTHER" id="PTHR47718">
    <property type="entry name" value="OS01G0519700 PROTEIN"/>
    <property type="match status" value="1"/>
</dbReference>
<gene>
    <name evidence="1" type="ORF">Glove_335g49</name>
</gene>
<evidence type="ECO:0000313" key="2">
    <source>
        <dbReference type="Proteomes" id="UP000266861"/>
    </source>
</evidence>
<dbReference type="Proteomes" id="UP000266861">
    <property type="component" value="Unassembled WGS sequence"/>
</dbReference>
<dbReference type="AlphaFoldDB" id="A0A397HLA7"/>
<accession>A0A397HLA7</accession>
<organism evidence="1 2">
    <name type="scientific">Diversispora epigaea</name>
    <dbReference type="NCBI Taxonomy" id="1348612"/>
    <lineage>
        <taxon>Eukaryota</taxon>
        <taxon>Fungi</taxon>
        <taxon>Fungi incertae sedis</taxon>
        <taxon>Mucoromycota</taxon>
        <taxon>Glomeromycotina</taxon>
        <taxon>Glomeromycetes</taxon>
        <taxon>Diversisporales</taxon>
        <taxon>Diversisporaceae</taxon>
        <taxon>Diversispora</taxon>
    </lineage>
</organism>